<proteinExistence type="predicted"/>
<dbReference type="AlphaFoldDB" id="A0AAX2HA73"/>
<comment type="caution">
    <text evidence="1">The sequence shown here is derived from an EMBL/GenBank/DDBJ whole genome shotgun (WGS) entry which is preliminary data.</text>
</comment>
<organism evidence="1 2">
    <name type="scientific">Pseudomonas lundensis</name>
    <dbReference type="NCBI Taxonomy" id="86185"/>
    <lineage>
        <taxon>Bacteria</taxon>
        <taxon>Pseudomonadati</taxon>
        <taxon>Pseudomonadota</taxon>
        <taxon>Gammaproteobacteria</taxon>
        <taxon>Pseudomonadales</taxon>
        <taxon>Pseudomonadaceae</taxon>
        <taxon>Pseudomonas</taxon>
    </lineage>
</organism>
<evidence type="ECO:0000313" key="2">
    <source>
        <dbReference type="Proteomes" id="UP000219564"/>
    </source>
</evidence>
<evidence type="ECO:0000313" key="1">
    <source>
        <dbReference type="EMBL" id="SOB53695.1"/>
    </source>
</evidence>
<reference evidence="1 2" key="1">
    <citation type="submission" date="2017-08" db="EMBL/GenBank/DDBJ databases">
        <authorList>
            <person name="Chaillou S."/>
        </authorList>
    </citation>
    <scope>NUCLEOTIDE SEQUENCE [LARGE SCALE GENOMIC DNA]</scope>
    <source>
        <strain evidence="1 2">MFPA15A1205</strain>
    </source>
</reference>
<sequence length="92" mass="10276">MVIEANDKHSMYHAWSILSCYRQASSYAIFSPSDIDDKYLSIAKKSQLLGISKKSEALCEGVYIPLTLSMNPTIFTFVLSELFSAKKLSTAM</sequence>
<gene>
    <name evidence="1" type="ORF">PLUA15_420003</name>
</gene>
<protein>
    <submittedName>
        <fullName evidence="1">Uncharacterized protein</fullName>
    </submittedName>
</protein>
<dbReference type="EMBL" id="OBKZ01000037">
    <property type="protein sequence ID" value="SOB53695.1"/>
    <property type="molecule type" value="Genomic_DNA"/>
</dbReference>
<accession>A0AAX2HA73</accession>
<dbReference type="Proteomes" id="UP000219564">
    <property type="component" value="Unassembled WGS sequence"/>
</dbReference>
<name>A0AAX2HA73_9PSED</name>